<dbReference type="OMA" id="LMSEHCN"/>
<dbReference type="RefSeq" id="XP_001608989.1">
    <property type="nucleotide sequence ID" value="XM_001608939.1"/>
</dbReference>
<keyword evidence="2" id="KW-1185">Reference proteome</keyword>
<dbReference type="EMBL" id="AAXT01000005">
    <property type="protein sequence ID" value="EDO05421.1"/>
    <property type="molecule type" value="Genomic_DNA"/>
</dbReference>
<comment type="caution">
    <text evidence="1">The sequence shown here is derived from an EMBL/GenBank/DDBJ whole genome shotgun (WGS) entry which is preliminary data.</text>
</comment>
<dbReference type="InParanoid" id="A7AWJ3"/>
<gene>
    <name evidence="1" type="ORF">BBOV_I003390</name>
</gene>
<proteinExistence type="predicted"/>
<dbReference type="GeneID" id="5477205"/>
<accession>A7AWJ3</accession>
<protein>
    <submittedName>
        <fullName evidence="1">Uncharacterized protein</fullName>
    </submittedName>
</protein>
<dbReference type="AlphaFoldDB" id="A7AWJ3"/>
<reference evidence="2" key="3">
    <citation type="journal article" date="2021" name="Int. J. Parasitol.">
        <title>Comparative analysis of gene expression between Babesia bovis blood stages and kinetes allowed by improved genome annotation.</title>
        <authorList>
            <person name="Ueti M.W."/>
            <person name="Johnson W.C."/>
            <person name="Kappmeyer L.S."/>
            <person name="Herndon D.R."/>
            <person name="Mousel M.R."/>
            <person name="Reif K.E."/>
            <person name="Taus N.S."/>
            <person name="Ifeonu O.O."/>
            <person name="Silva J.C."/>
            <person name="Suarez C.E."/>
            <person name="Brayton K.A."/>
        </authorList>
    </citation>
    <scope>NUCLEOTIDE SEQUENCE [LARGE SCALE GENOMIC DNA]</scope>
</reference>
<dbReference type="VEuPathDB" id="PiroplasmaDB:BBOV_I003390"/>
<reference evidence="2" key="2">
    <citation type="journal article" date="2020" name="Data Brief">
        <title>Transcriptome dataset of Babesia bovis life stages within vertebrate and invertebrate hosts.</title>
        <authorList>
            <person name="Ueti M.W."/>
            <person name="Johnson W.C."/>
            <person name="Kappmeyer L.S."/>
            <person name="Herndon D.R."/>
            <person name="Mousel M.R."/>
            <person name="Reif K.E."/>
            <person name="Taus N.S."/>
            <person name="Ifeonu O.O."/>
            <person name="Silva J.C."/>
            <person name="Suarez C.E."/>
            <person name="Brayton K.A."/>
        </authorList>
    </citation>
    <scope>NUCLEOTIDE SEQUENCE [LARGE SCALE GENOMIC DNA]</scope>
</reference>
<dbReference type="Proteomes" id="UP000002173">
    <property type="component" value="Unassembled WGS sequence"/>
</dbReference>
<dbReference type="KEGG" id="bbo:BBOV_I003390"/>
<organism evidence="1 2">
    <name type="scientific">Babesia bovis</name>
    <dbReference type="NCBI Taxonomy" id="5865"/>
    <lineage>
        <taxon>Eukaryota</taxon>
        <taxon>Sar</taxon>
        <taxon>Alveolata</taxon>
        <taxon>Apicomplexa</taxon>
        <taxon>Aconoidasida</taxon>
        <taxon>Piroplasmida</taxon>
        <taxon>Babesiidae</taxon>
        <taxon>Babesia</taxon>
    </lineage>
</organism>
<sequence>MDETSQHDANTLVKEEVPEQNELLVALAYNVPQDYTLYQFEQLINEHVVNTKHVKIIPPYPWQDKAVCPWKLVFDYKSDYDTTIQMEELIMHLGGNSRNIATISFIPGDADDIPDIPFKEDENQLMSEHCNPLDQKDIKTES</sequence>
<evidence type="ECO:0000313" key="2">
    <source>
        <dbReference type="Proteomes" id="UP000002173"/>
    </source>
</evidence>
<name>A7AWJ3_BABBO</name>
<reference evidence="1 2" key="1">
    <citation type="journal article" date="2007" name="PLoS Pathog.">
        <title>Genome sequence of Babesia bovis and comparative analysis of apicomplexan hemoprotozoa.</title>
        <authorList>
            <person name="Brayton K.A."/>
            <person name="Lau A.O.T."/>
            <person name="Herndon D.R."/>
            <person name="Hannick L."/>
            <person name="Kappmeyer L.S."/>
            <person name="Berens S.J."/>
            <person name="Bidwell S.L."/>
            <person name="Brown W.C."/>
            <person name="Crabtree J."/>
            <person name="Fadrosh D."/>
            <person name="Feldblum T."/>
            <person name="Forberger H.A."/>
            <person name="Haas B.J."/>
            <person name="Howell J.M."/>
            <person name="Khouri H."/>
            <person name="Koo H."/>
            <person name="Mann D.J."/>
            <person name="Norimine J."/>
            <person name="Paulsen I.T."/>
            <person name="Radune D."/>
            <person name="Ren Q."/>
            <person name="Smith R.K. Jr."/>
            <person name="Suarez C.E."/>
            <person name="White O."/>
            <person name="Wortman J.R."/>
            <person name="Knowles D.P. Jr."/>
            <person name="McElwain T.F."/>
            <person name="Nene V.M."/>
        </authorList>
    </citation>
    <scope>NUCLEOTIDE SEQUENCE [LARGE SCALE GENOMIC DNA]</scope>
    <source>
        <strain evidence="1">T2Bo</strain>
    </source>
</reference>
<evidence type="ECO:0000313" key="1">
    <source>
        <dbReference type="EMBL" id="EDO05421.1"/>
    </source>
</evidence>